<evidence type="ECO:0000256" key="4">
    <source>
        <dbReference type="ARBA" id="ARBA00023242"/>
    </source>
</evidence>
<proteinExistence type="predicted"/>
<evidence type="ECO:0000256" key="1">
    <source>
        <dbReference type="ARBA" id="ARBA00004123"/>
    </source>
</evidence>
<comment type="subcellular location">
    <subcellularLocation>
        <location evidence="1">Nucleus</location>
    </subcellularLocation>
</comment>
<evidence type="ECO:0000259" key="7">
    <source>
        <dbReference type="PROSITE" id="PS51294"/>
    </source>
</evidence>
<dbReference type="PANTHER" id="PTHR47994">
    <property type="entry name" value="F14D16.11-RELATED"/>
    <property type="match status" value="1"/>
</dbReference>
<keyword evidence="9" id="KW-1185">Reference proteome</keyword>
<dbReference type="GO" id="GO:0005634">
    <property type="term" value="C:nucleus"/>
    <property type="evidence" value="ECO:0007669"/>
    <property type="project" value="UniProtKB-SubCell"/>
</dbReference>
<evidence type="ECO:0000256" key="2">
    <source>
        <dbReference type="ARBA" id="ARBA00022737"/>
    </source>
</evidence>
<dbReference type="FunFam" id="1.10.10.60:FF:000349">
    <property type="entry name" value="Transcription factor MYB39"/>
    <property type="match status" value="1"/>
</dbReference>
<organism evidence="8 9">
    <name type="scientific">Papaver atlanticum</name>
    <dbReference type="NCBI Taxonomy" id="357466"/>
    <lineage>
        <taxon>Eukaryota</taxon>
        <taxon>Viridiplantae</taxon>
        <taxon>Streptophyta</taxon>
        <taxon>Embryophyta</taxon>
        <taxon>Tracheophyta</taxon>
        <taxon>Spermatophyta</taxon>
        <taxon>Magnoliopsida</taxon>
        <taxon>Ranunculales</taxon>
        <taxon>Papaveraceae</taxon>
        <taxon>Papaveroideae</taxon>
        <taxon>Papaver</taxon>
    </lineage>
</organism>
<feature type="domain" description="HTH myb-type" evidence="7">
    <location>
        <begin position="18"/>
        <end position="74"/>
    </location>
</feature>
<dbReference type="Gene3D" id="1.10.10.60">
    <property type="entry name" value="Homeodomain-like"/>
    <property type="match status" value="2"/>
</dbReference>
<feature type="domain" description="Myb-like" evidence="6">
    <location>
        <begin position="18"/>
        <end position="70"/>
    </location>
</feature>
<keyword evidence="2" id="KW-0677">Repeat</keyword>
<dbReference type="GO" id="GO:0003677">
    <property type="term" value="F:DNA binding"/>
    <property type="evidence" value="ECO:0007669"/>
    <property type="project" value="UniProtKB-KW"/>
</dbReference>
<dbReference type="InterPro" id="IPR009057">
    <property type="entry name" value="Homeodomain-like_sf"/>
</dbReference>
<reference evidence="8" key="1">
    <citation type="submission" date="2022-04" db="EMBL/GenBank/DDBJ databases">
        <title>A functionally conserved STORR gene fusion in Papaver species that diverged 16.8 million years ago.</title>
        <authorList>
            <person name="Catania T."/>
        </authorList>
    </citation>
    <scope>NUCLEOTIDE SEQUENCE</scope>
    <source>
        <strain evidence="8">S-188037</strain>
    </source>
</reference>
<dbReference type="PROSITE" id="PS50090">
    <property type="entry name" value="MYB_LIKE"/>
    <property type="match status" value="2"/>
</dbReference>
<dbReference type="AlphaFoldDB" id="A0AAD4S9S4"/>
<dbReference type="CDD" id="cd00167">
    <property type="entry name" value="SANT"/>
    <property type="match status" value="2"/>
</dbReference>
<accession>A0AAD4S9S4</accession>
<dbReference type="Pfam" id="PF00249">
    <property type="entry name" value="Myb_DNA-binding"/>
    <property type="match status" value="2"/>
</dbReference>
<dbReference type="PANTHER" id="PTHR47994:SF5">
    <property type="entry name" value="F14D16.11-RELATED"/>
    <property type="match status" value="1"/>
</dbReference>
<dbReference type="InterPro" id="IPR015495">
    <property type="entry name" value="Myb_TF_plants"/>
</dbReference>
<evidence type="ECO:0000256" key="5">
    <source>
        <dbReference type="SAM" id="MobiDB-lite"/>
    </source>
</evidence>
<gene>
    <name evidence="8" type="ORF">MKW98_001651</name>
</gene>
<feature type="compositionally biased region" description="Low complexity" evidence="5">
    <location>
        <begin position="1"/>
        <end position="11"/>
    </location>
</feature>
<dbReference type="EMBL" id="JAJJMB010012717">
    <property type="protein sequence ID" value="KAI3874002.1"/>
    <property type="molecule type" value="Genomic_DNA"/>
</dbReference>
<keyword evidence="4" id="KW-0539">Nucleus</keyword>
<dbReference type="SUPFAM" id="SSF46689">
    <property type="entry name" value="Homeodomain-like"/>
    <property type="match status" value="1"/>
</dbReference>
<protein>
    <submittedName>
        <fullName evidence="8">Uncharacterized protein</fullName>
    </submittedName>
</protein>
<evidence type="ECO:0000313" key="8">
    <source>
        <dbReference type="EMBL" id="KAI3874002.1"/>
    </source>
</evidence>
<feature type="region of interest" description="Disordered" evidence="5">
    <location>
        <begin position="1"/>
        <end position="26"/>
    </location>
</feature>
<keyword evidence="3" id="KW-0238">DNA-binding</keyword>
<evidence type="ECO:0000256" key="3">
    <source>
        <dbReference type="ARBA" id="ARBA00023125"/>
    </source>
</evidence>
<dbReference type="PROSITE" id="PS51294">
    <property type="entry name" value="HTH_MYB"/>
    <property type="match status" value="2"/>
</dbReference>
<evidence type="ECO:0000313" key="9">
    <source>
        <dbReference type="Proteomes" id="UP001202328"/>
    </source>
</evidence>
<name>A0AAD4S9S4_9MAGN</name>
<feature type="domain" description="Myb-like" evidence="6">
    <location>
        <begin position="71"/>
        <end position="121"/>
    </location>
</feature>
<sequence>MRIRPSSSSSSYQQDDNGFNIKKGPWTPEEDEKLIQYIHKHGHGSWRALPKLAGLHRCGKSCRLRWTNYLRPDIKRGKFSKEEEQTILHLHSFLGNKWSAIATHLPGRTDNEIKNFWNTHLKKKLIQMGFDPMTHRPRTDLFSSLPQLLALSNLSDILMKMNTIQQQPWDNQEQVVMKLQTELATANQLAKLRYLQNFLLGPSNNSNSLLNPNSCNSTSTDVEALSTLLNSFKENPLPSQISNNSAFPNESYTTMQKNSHLPDLVQARNPNCSFQASFSSIDDVQGSDFSMFNQGDQSVPTTTTPTSPWINIAETSSTYVSNQGDSSSSISTMDNGVSDTKLDSFWPDFFADEDPFLQ</sequence>
<comment type="caution">
    <text evidence="8">The sequence shown here is derived from an EMBL/GenBank/DDBJ whole genome shotgun (WGS) entry which is preliminary data.</text>
</comment>
<dbReference type="FunFam" id="1.10.10.60:FF:000001">
    <property type="entry name" value="MYB-related transcription factor"/>
    <property type="match status" value="1"/>
</dbReference>
<evidence type="ECO:0000259" key="6">
    <source>
        <dbReference type="PROSITE" id="PS50090"/>
    </source>
</evidence>
<dbReference type="Proteomes" id="UP001202328">
    <property type="component" value="Unassembled WGS sequence"/>
</dbReference>
<dbReference type="InterPro" id="IPR001005">
    <property type="entry name" value="SANT/Myb"/>
</dbReference>
<dbReference type="InterPro" id="IPR017930">
    <property type="entry name" value="Myb_dom"/>
</dbReference>
<dbReference type="SMART" id="SM00717">
    <property type="entry name" value="SANT"/>
    <property type="match status" value="2"/>
</dbReference>
<feature type="domain" description="HTH myb-type" evidence="7">
    <location>
        <begin position="75"/>
        <end position="125"/>
    </location>
</feature>